<name>A0AAW8ARD3_KLEPN</name>
<feature type="non-terminal residue" evidence="1">
    <location>
        <position position="1"/>
    </location>
</feature>
<accession>A0AAW8ARD3</accession>
<dbReference type="EMBL" id="JAUUIA010001607">
    <property type="protein sequence ID" value="MDP0972053.1"/>
    <property type="molecule type" value="Genomic_DNA"/>
</dbReference>
<gene>
    <name evidence="1" type="ORF">Q6294_34550</name>
</gene>
<feature type="non-terminal residue" evidence="1">
    <location>
        <position position="76"/>
    </location>
</feature>
<proteinExistence type="predicted"/>
<sequence length="76" mass="8222">RNGNFGAYLNLAVSRAQGKGIETGQFNFGANELAYINSHCVNLDHDQRLTASAGVSYRYSGTTYTSDVLFGTGLRN</sequence>
<dbReference type="RefSeq" id="WP_305202971.1">
    <property type="nucleotide sequence ID" value="NZ_JAUUIA010001607.1"/>
</dbReference>
<evidence type="ECO:0008006" key="3">
    <source>
        <dbReference type="Google" id="ProtNLM"/>
    </source>
</evidence>
<evidence type="ECO:0000313" key="1">
    <source>
        <dbReference type="EMBL" id="MDP0972053.1"/>
    </source>
</evidence>
<protein>
    <recommendedName>
        <fullName evidence="3">TonB-dependent receptor</fullName>
    </recommendedName>
</protein>
<dbReference type="AlphaFoldDB" id="A0AAW8ARD3"/>
<organism evidence="1 2">
    <name type="scientific">Klebsiella pneumoniae</name>
    <dbReference type="NCBI Taxonomy" id="573"/>
    <lineage>
        <taxon>Bacteria</taxon>
        <taxon>Pseudomonadati</taxon>
        <taxon>Pseudomonadota</taxon>
        <taxon>Gammaproteobacteria</taxon>
        <taxon>Enterobacterales</taxon>
        <taxon>Enterobacteriaceae</taxon>
        <taxon>Klebsiella/Raoultella group</taxon>
        <taxon>Klebsiella</taxon>
        <taxon>Klebsiella pneumoniae complex</taxon>
    </lineage>
</organism>
<reference evidence="1" key="1">
    <citation type="submission" date="2023-07" db="EMBL/GenBank/DDBJ databases">
        <authorList>
            <person name="Peng Z."/>
        </authorList>
    </citation>
    <scope>NUCLEOTIDE SEQUENCE</scope>
    <source>
        <strain evidence="1">KP219</strain>
    </source>
</reference>
<comment type="caution">
    <text evidence="1">The sequence shown here is derived from an EMBL/GenBank/DDBJ whole genome shotgun (WGS) entry which is preliminary data.</text>
</comment>
<evidence type="ECO:0000313" key="2">
    <source>
        <dbReference type="Proteomes" id="UP001244490"/>
    </source>
</evidence>
<dbReference type="Proteomes" id="UP001244490">
    <property type="component" value="Unassembled WGS sequence"/>
</dbReference>